<dbReference type="Gene3D" id="3.40.50.2300">
    <property type="match status" value="2"/>
</dbReference>
<dbReference type="Proteomes" id="UP000831485">
    <property type="component" value="Chromosome"/>
</dbReference>
<dbReference type="PROSITE" id="PS50110">
    <property type="entry name" value="RESPONSE_REGULATORY"/>
    <property type="match status" value="2"/>
</dbReference>
<keyword evidence="4" id="KW-1003">Cell membrane</keyword>
<dbReference type="Pfam" id="PF00512">
    <property type="entry name" value="HisKA"/>
    <property type="match status" value="1"/>
</dbReference>
<dbReference type="InterPro" id="IPR036641">
    <property type="entry name" value="HPT_dom_sf"/>
</dbReference>
<dbReference type="InterPro" id="IPR036097">
    <property type="entry name" value="HisK_dim/P_sf"/>
</dbReference>
<dbReference type="InterPro" id="IPR003661">
    <property type="entry name" value="HisK_dim/P_dom"/>
</dbReference>
<dbReference type="SMART" id="SM00304">
    <property type="entry name" value="HAMP"/>
    <property type="match status" value="1"/>
</dbReference>
<feature type="domain" description="Response regulatory" evidence="19">
    <location>
        <begin position="560"/>
        <end position="678"/>
    </location>
</feature>
<dbReference type="PROSITE" id="PS50885">
    <property type="entry name" value="HAMP"/>
    <property type="match status" value="1"/>
</dbReference>
<dbReference type="CDD" id="cd06225">
    <property type="entry name" value="HAMP"/>
    <property type="match status" value="1"/>
</dbReference>
<dbReference type="PROSITE" id="PS50109">
    <property type="entry name" value="HIS_KIN"/>
    <property type="match status" value="1"/>
</dbReference>
<dbReference type="EMBL" id="CP096574">
    <property type="protein sequence ID" value="UPU37526.1"/>
    <property type="molecule type" value="Genomic_DNA"/>
</dbReference>
<dbReference type="PRINTS" id="PR00344">
    <property type="entry name" value="BCTRLSENSOR"/>
</dbReference>
<dbReference type="PROSITE" id="PS50894">
    <property type="entry name" value="HPT"/>
    <property type="match status" value="1"/>
</dbReference>
<feature type="transmembrane region" description="Helical" evidence="17">
    <location>
        <begin position="51"/>
        <end position="73"/>
    </location>
</feature>
<dbReference type="EMBL" id="BLXY01000002">
    <property type="protein sequence ID" value="GFO63944.1"/>
    <property type="molecule type" value="Genomic_DNA"/>
</dbReference>
<dbReference type="SMART" id="SM00387">
    <property type="entry name" value="HATPase_c"/>
    <property type="match status" value="1"/>
</dbReference>
<dbReference type="CDD" id="cd17546">
    <property type="entry name" value="REC_hyHK_CKI1_RcsC-like"/>
    <property type="match status" value="1"/>
</dbReference>
<dbReference type="EC" id="2.7.13.3" evidence="3"/>
<evidence type="ECO:0000256" key="7">
    <source>
        <dbReference type="ARBA" id="ARBA00022692"/>
    </source>
</evidence>
<dbReference type="SUPFAM" id="SSF47384">
    <property type="entry name" value="Homodimeric domain of signal transducing histidine kinase"/>
    <property type="match status" value="1"/>
</dbReference>
<feature type="coiled-coil region" evidence="16">
    <location>
        <begin position="136"/>
        <end position="176"/>
    </location>
</feature>
<evidence type="ECO:0000313" key="25">
    <source>
        <dbReference type="Proteomes" id="UP000831485"/>
    </source>
</evidence>
<evidence type="ECO:0000256" key="13">
    <source>
        <dbReference type="ARBA" id="ARBA00023136"/>
    </source>
</evidence>
<dbReference type="Pfam" id="PF00072">
    <property type="entry name" value="Response_reg"/>
    <property type="match status" value="2"/>
</dbReference>
<dbReference type="Pfam" id="PF02518">
    <property type="entry name" value="HATPase_c"/>
    <property type="match status" value="1"/>
</dbReference>
<dbReference type="InterPro" id="IPR003660">
    <property type="entry name" value="HAMP_dom"/>
</dbReference>
<dbReference type="PANTHER" id="PTHR45339">
    <property type="entry name" value="HYBRID SIGNAL TRANSDUCTION HISTIDINE KINASE J"/>
    <property type="match status" value="1"/>
</dbReference>
<evidence type="ECO:0000256" key="12">
    <source>
        <dbReference type="ARBA" id="ARBA00023012"/>
    </source>
</evidence>
<dbReference type="SMART" id="SM00388">
    <property type="entry name" value="HisKA"/>
    <property type="match status" value="1"/>
</dbReference>
<evidence type="ECO:0000256" key="3">
    <source>
        <dbReference type="ARBA" id="ARBA00012438"/>
    </source>
</evidence>
<gene>
    <name evidence="22" type="ORF">GMPD_18630</name>
    <name evidence="23" type="ORF">M1B72_07425</name>
</gene>
<dbReference type="SUPFAM" id="SSF47226">
    <property type="entry name" value="Histidine-containing phosphotransfer domain, HPT domain"/>
    <property type="match status" value="1"/>
</dbReference>
<dbReference type="InterPro" id="IPR005467">
    <property type="entry name" value="His_kinase_dom"/>
</dbReference>
<dbReference type="Gene3D" id="1.20.120.160">
    <property type="entry name" value="HPT domain"/>
    <property type="match status" value="1"/>
</dbReference>
<dbReference type="SUPFAM" id="SSF52172">
    <property type="entry name" value="CheY-like"/>
    <property type="match status" value="2"/>
</dbReference>
<feature type="transmembrane region" description="Helical" evidence="17">
    <location>
        <begin position="15"/>
        <end position="39"/>
    </location>
</feature>
<evidence type="ECO:0000256" key="1">
    <source>
        <dbReference type="ARBA" id="ARBA00000085"/>
    </source>
</evidence>
<dbReference type="RefSeq" id="WP_183346760.1">
    <property type="nucleotide sequence ID" value="NZ_BLXY01000002.1"/>
</dbReference>
<keyword evidence="11 17" id="KW-1133">Transmembrane helix</keyword>
<dbReference type="InterPro" id="IPR001789">
    <property type="entry name" value="Sig_transdc_resp-reg_receiver"/>
</dbReference>
<comment type="catalytic activity">
    <reaction evidence="1">
        <text>ATP + protein L-histidine = ADP + protein N-phospho-L-histidine.</text>
        <dbReference type="EC" id="2.7.13.3"/>
    </reaction>
</comment>
<protein>
    <recommendedName>
        <fullName evidence="3">histidine kinase</fullName>
        <ecNumber evidence="3">2.7.13.3</ecNumber>
    </recommendedName>
</protein>
<dbReference type="InterPro" id="IPR036890">
    <property type="entry name" value="HATPase_C_sf"/>
</dbReference>
<name>A0A6V8MVP6_9BACT</name>
<keyword evidence="10" id="KW-0067">ATP-binding</keyword>
<feature type="domain" description="Histidine kinase" evidence="18">
    <location>
        <begin position="186"/>
        <end position="404"/>
    </location>
</feature>
<keyword evidence="6" id="KW-0808">Transferase</keyword>
<evidence type="ECO:0000256" key="16">
    <source>
        <dbReference type="SAM" id="Coils"/>
    </source>
</evidence>
<comment type="subcellular location">
    <subcellularLocation>
        <location evidence="2">Cell membrane</location>
        <topology evidence="2">Multi-pass membrane protein</topology>
    </subcellularLocation>
</comment>
<evidence type="ECO:0000256" key="4">
    <source>
        <dbReference type="ARBA" id="ARBA00022475"/>
    </source>
</evidence>
<proteinExistence type="predicted"/>
<evidence type="ECO:0000256" key="10">
    <source>
        <dbReference type="ARBA" id="ARBA00022840"/>
    </source>
</evidence>
<keyword evidence="7 17" id="KW-0812">Transmembrane</keyword>
<accession>A0A6V8MVP6</accession>
<keyword evidence="25" id="KW-1185">Reference proteome</keyword>
<feature type="modified residue" description="Phosphohistidine" evidence="14">
    <location>
        <position position="764"/>
    </location>
</feature>
<organism evidence="22 24">
    <name type="scientific">Geomonas paludis</name>
    <dbReference type="NCBI Taxonomy" id="2740185"/>
    <lineage>
        <taxon>Bacteria</taxon>
        <taxon>Pseudomonadati</taxon>
        <taxon>Thermodesulfobacteriota</taxon>
        <taxon>Desulfuromonadia</taxon>
        <taxon>Geobacterales</taxon>
        <taxon>Geobacteraceae</taxon>
        <taxon>Geomonas</taxon>
    </lineage>
</organism>
<dbReference type="InterPro" id="IPR004358">
    <property type="entry name" value="Sig_transdc_His_kin-like_C"/>
</dbReference>
<evidence type="ECO:0000259" key="20">
    <source>
        <dbReference type="PROSITE" id="PS50885"/>
    </source>
</evidence>
<reference evidence="23" key="3">
    <citation type="submission" date="2022-04" db="EMBL/GenBank/DDBJ databases">
        <authorList>
            <person name="Liu G."/>
        </authorList>
    </citation>
    <scope>NUCLEOTIDE SEQUENCE</scope>
    <source>
        <strain evidence="23">RG22</strain>
    </source>
</reference>
<keyword evidence="12" id="KW-0902">Two-component regulatory system</keyword>
<feature type="domain" description="HPt" evidence="21">
    <location>
        <begin position="725"/>
        <end position="818"/>
    </location>
</feature>
<dbReference type="Gene3D" id="3.30.565.10">
    <property type="entry name" value="Histidine kinase-like ATPase, C-terminal domain"/>
    <property type="match status" value="1"/>
</dbReference>
<dbReference type="PANTHER" id="PTHR45339:SF1">
    <property type="entry name" value="HYBRID SIGNAL TRANSDUCTION HISTIDINE KINASE J"/>
    <property type="match status" value="1"/>
</dbReference>
<evidence type="ECO:0000256" key="15">
    <source>
        <dbReference type="PROSITE-ProRule" id="PRU00169"/>
    </source>
</evidence>
<reference evidence="22" key="2">
    <citation type="journal article" date="2021" name="Int. J. Syst. Evol. Microbiol.">
        <title>Geomonas silvestris sp. nov., Geomonas paludis sp. nov. and Geomonas limicola sp. nov., isolated from terrestrial environments, and emended description of the genus Geomonas.</title>
        <authorList>
            <person name="Itoh H."/>
            <person name="Xu Z."/>
            <person name="Masuda Y."/>
            <person name="Ushijima N."/>
            <person name="Hayakawa C."/>
            <person name="Shiratori Y."/>
            <person name="Senoo K."/>
        </authorList>
    </citation>
    <scope>NUCLEOTIDE SEQUENCE</scope>
    <source>
        <strain evidence="22">Red736</strain>
    </source>
</reference>
<dbReference type="Pfam" id="PF01627">
    <property type="entry name" value="Hpt"/>
    <property type="match status" value="1"/>
</dbReference>
<evidence type="ECO:0000256" key="2">
    <source>
        <dbReference type="ARBA" id="ARBA00004651"/>
    </source>
</evidence>
<dbReference type="SUPFAM" id="SSF55874">
    <property type="entry name" value="ATPase domain of HSP90 chaperone/DNA topoisomerase II/histidine kinase"/>
    <property type="match status" value="1"/>
</dbReference>
<dbReference type="AlphaFoldDB" id="A0A6V8MVP6"/>
<evidence type="ECO:0000256" key="5">
    <source>
        <dbReference type="ARBA" id="ARBA00022553"/>
    </source>
</evidence>
<dbReference type="FunFam" id="3.30.565.10:FF:000078">
    <property type="entry name" value="Two-component sensor histidine kinase"/>
    <property type="match status" value="1"/>
</dbReference>
<evidence type="ECO:0000256" key="14">
    <source>
        <dbReference type="PROSITE-ProRule" id="PRU00110"/>
    </source>
</evidence>
<evidence type="ECO:0000256" key="9">
    <source>
        <dbReference type="ARBA" id="ARBA00022777"/>
    </source>
</evidence>
<keyword evidence="5 15" id="KW-0597">Phosphoprotein</keyword>
<feature type="modified residue" description="4-aspartylphosphate" evidence="15">
    <location>
        <position position="609"/>
    </location>
</feature>
<feature type="domain" description="Response regulatory" evidence="19">
    <location>
        <begin position="422"/>
        <end position="538"/>
    </location>
</feature>
<evidence type="ECO:0000259" key="21">
    <source>
        <dbReference type="PROSITE" id="PS50894"/>
    </source>
</evidence>
<dbReference type="SMART" id="SM00448">
    <property type="entry name" value="REC"/>
    <property type="match status" value="2"/>
</dbReference>
<feature type="domain" description="HAMP" evidence="20">
    <location>
        <begin position="79"/>
        <end position="132"/>
    </location>
</feature>
<keyword evidence="16" id="KW-0175">Coiled coil</keyword>
<dbReference type="CDD" id="cd00082">
    <property type="entry name" value="HisKA"/>
    <property type="match status" value="1"/>
</dbReference>
<evidence type="ECO:0000259" key="19">
    <source>
        <dbReference type="PROSITE" id="PS50110"/>
    </source>
</evidence>
<evidence type="ECO:0000256" key="11">
    <source>
        <dbReference type="ARBA" id="ARBA00022989"/>
    </source>
</evidence>
<dbReference type="FunFam" id="1.10.287.130:FF:000002">
    <property type="entry name" value="Two-component osmosensing histidine kinase"/>
    <property type="match status" value="1"/>
</dbReference>
<evidence type="ECO:0000256" key="6">
    <source>
        <dbReference type="ARBA" id="ARBA00022679"/>
    </source>
</evidence>
<evidence type="ECO:0000313" key="23">
    <source>
        <dbReference type="EMBL" id="UPU37526.1"/>
    </source>
</evidence>
<evidence type="ECO:0000259" key="18">
    <source>
        <dbReference type="PROSITE" id="PS50109"/>
    </source>
</evidence>
<evidence type="ECO:0000256" key="17">
    <source>
        <dbReference type="SAM" id="Phobius"/>
    </source>
</evidence>
<evidence type="ECO:0000313" key="24">
    <source>
        <dbReference type="Proteomes" id="UP000568888"/>
    </source>
</evidence>
<dbReference type="InterPro" id="IPR003594">
    <property type="entry name" value="HATPase_dom"/>
</dbReference>
<dbReference type="Gene3D" id="1.10.287.130">
    <property type="match status" value="1"/>
</dbReference>
<dbReference type="Gene3D" id="6.10.340.10">
    <property type="match status" value="1"/>
</dbReference>
<evidence type="ECO:0000256" key="8">
    <source>
        <dbReference type="ARBA" id="ARBA00022741"/>
    </source>
</evidence>
<keyword evidence="13 17" id="KW-0472">Membrane</keyword>
<sequence>MQLPWPGKSSLKSRLITFLLGCNTLLLLSLTLSFICYHYPASSPAAPDSALPLFACFQLTLALLGSAGLAALLSQRIDSTISEPIRDLSRKMEIVSRSQDYRVRVERAGEDELAVLFACFNNMLAEISVRDERLALHSEELELEVAERTLELSEVNRQLEASLESVRDAMQSAQSANRAKSDFLAQMSHEIRTPMYGVLGMTELLLGTDLTKEQTRYVDTVRRSGEALLSIINNILDFSKIEAGRMELEQIPFDLHQLASDAIAVCAEDAARKGLELTLVMEPGLPRMFLGDPGRLRQVVVNLLGNAVKFTMKGWVRLSLAVAETPSLLRFTVEDTGIGIPPEAQLRIFNQFTQGDESMTRKYGGTGLGLAIARQLTELMGGSLALESEPGKGSRFSFTARLEVHEEAPRLERCCTALRDKRVLLATDDEATREGIGEQLSSWGIDLECVGDAPDAFCRIVTAPFDLAVLDHRLAGTDGIELAATFRTVPAGRSVRILLLTEREEQGGDPRLAELEATSFPRRPLGQEGLYRAVMAALGMDEEDRLDAGCCGAPAPRQRQVLLVEDNVVNQEVGRGMLESLGCRVKVVEDGAAAVSEVQRNRYDVVFMDCQMPVLDGLEATRRIRGWEQGSGNRVPIIALTAYAMPGDRVACLEAGADDYLSKPFTCEQIAKAMERQLDGSAATATAAEGDGDAKRAPEESLQVISHDKMSGALEMIRTLPGNRGMEILRKVVDLYLASTPALLQTMREAESGGDAEKLKAAAHSFKSSSANLGALRLAGVCMELESLGRAGSTEGALPLLHQVEEEYRLVRDALRGGPLC</sequence>
<dbReference type="GO" id="GO:0000155">
    <property type="term" value="F:phosphorelay sensor kinase activity"/>
    <property type="evidence" value="ECO:0007669"/>
    <property type="project" value="InterPro"/>
</dbReference>
<reference evidence="24" key="1">
    <citation type="submission" date="2020-06" db="EMBL/GenBank/DDBJ databases">
        <title>Draft genomic sequecing of Geomonas sp. Red736.</title>
        <authorList>
            <person name="Itoh H."/>
            <person name="Xu Z.X."/>
            <person name="Ushijima N."/>
            <person name="Masuda Y."/>
            <person name="Shiratori Y."/>
            <person name="Senoo K."/>
        </authorList>
    </citation>
    <scope>NUCLEOTIDE SEQUENCE [LARGE SCALE GENOMIC DNA]</scope>
    <source>
        <strain evidence="24">Red736</strain>
    </source>
</reference>
<dbReference type="InterPro" id="IPR008207">
    <property type="entry name" value="Sig_transdc_His_kin_Hpt_dom"/>
</dbReference>
<dbReference type="GO" id="GO:0005524">
    <property type="term" value="F:ATP binding"/>
    <property type="evidence" value="ECO:0007669"/>
    <property type="project" value="UniProtKB-KW"/>
</dbReference>
<feature type="modified residue" description="4-aspartylphosphate" evidence="15">
    <location>
        <position position="471"/>
    </location>
</feature>
<evidence type="ECO:0000313" key="22">
    <source>
        <dbReference type="EMBL" id="GFO63944.1"/>
    </source>
</evidence>
<keyword evidence="9" id="KW-0418">Kinase</keyword>
<dbReference type="CDD" id="cd16922">
    <property type="entry name" value="HATPase_EvgS-ArcB-TorS-like"/>
    <property type="match status" value="1"/>
</dbReference>
<dbReference type="InterPro" id="IPR011006">
    <property type="entry name" value="CheY-like_superfamily"/>
</dbReference>
<dbReference type="Proteomes" id="UP000568888">
    <property type="component" value="Unassembled WGS sequence"/>
</dbReference>
<keyword evidence="8" id="KW-0547">Nucleotide-binding</keyword>
<dbReference type="GO" id="GO:0005886">
    <property type="term" value="C:plasma membrane"/>
    <property type="evidence" value="ECO:0007669"/>
    <property type="project" value="UniProtKB-SubCell"/>
</dbReference>